<reference evidence="1 2" key="1">
    <citation type="submission" date="2018-06" db="EMBL/GenBank/DDBJ databases">
        <title>Comparative genomics reveals the genomic features of Rhizophagus irregularis, R. cerebriforme, R. diaphanum and Gigaspora rosea, and their symbiotic lifestyle signature.</title>
        <authorList>
            <person name="Morin E."/>
            <person name="San Clemente H."/>
            <person name="Chen E.C.H."/>
            <person name="De La Providencia I."/>
            <person name="Hainaut M."/>
            <person name="Kuo A."/>
            <person name="Kohler A."/>
            <person name="Murat C."/>
            <person name="Tang N."/>
            <person name="Roy S."/>
            <person name="Loubradou J."/>
            <person name="Henrissat B."/>
            <person name="Grigoriev I.V."/>
            <person name="Corradi N."/>
            <person name="Roux C."/>
            <person name="Martin F.M."/>
        </authorList>
    </citation>
    <scope>NUCLEOTIDE SEQUENCE [LARGE SCALE GENOMIC DNA]</scope>
    <source>
        <strain evidence="1 2">DAOM 194757</strain>
    </source>
</reference>
<proteinExistence type="predicted"/>
<name>A0A397UI57_9GLOM</name>
<protein>
    <submittedName>
        <fullName evidence="1">Uncharacterized protein</fullName>
    </submittedName>
</protein>
<organism evidence="1 2">
    <name type="scientific">Gigaspora rosea</name>
    <dbReference type="NCBI Taxonomy" id="44941"/>
    <lineage>
        <taxon>Eukaryota</taxon>
        <taxon>Fungi</taxon>
        <taxon>Fungi incertae sedis</taxon>
        <taxon>Mucoromycota</taxon>
        <taxon>Glomeromycotina</taxon>
        <taxon>Glomeromycetes</taxon>
        <taxon>Diversisporales</taxon>
        <taxon>Gigasporaceae</taxon>
        <taxon>Gigaspora</taxon>
    </lineage>
</organism>
<evidence type="ECO:0000313" key="2">
    <source>
        <dbReference type="Proteomes" id="UP000266673"/>
    </source>
</evidence>
<dbReference type="Proteomes" id="UP000266673">
    <property type="component" value="Unassembled WGS sequence"/>
</dbReference>
<accession>A0A397UI57</accession>
<sequence>MKNQTPDQTRLFRRTVPRSVKRIKTYQGLLQAVNVLHVWGYSKLFQDYLNIRSCCKFLDYEKKWYYKEDYEHLVRQRSKSLIIKVSTQQKI</sequence>
<dbReference type="EMBL" id="QKWP01001323">
    <property type="protein sequence ID" value="RIB09814.1"/>
    <property type="molecule type" value="Genomic_DNA"/>
</dbReference>
<gene>
    <name evidence="1" type="ORF">C2G38_2207781</name>
</gene>
<comment type="caution">
    <text evidence="1">The sequence shown here is derived from an EMBL/GenBank/DDBJ whole genome shotgun (WGS) entry which is preliminary data.</text>
</comment>
<keyword evidence="2" id="KW-1185">Reference proteome</keyword>
<dbReference type="AlphaFoldDB" id="A0A397UI57"/>
<evidence type="ECO:0000313" key="1">
    <source>
        <dbReference type="EMBL" id="RIB09814.1"/>
    </source>
</evidence>